<feature type="domain" description="Streptomycin biosynthesis protein StrF" evidence="1">
    <location>
        <begin position="8"/>
        <end position="217"/>
    </location>
</feature>
<comment type="caution">
    <text evidence="2">The sequence shown here is derived from an EMBL/GenBank/DDBJ whole genome shotgun (WGS) entry which is preliminary data.</text>
</comment>
<dbReference type="Proteomes" id="UP001527882">
    <property type="component" value="Unassembled WGS sequence"/>
</dbReference>
<dbReference type="InterPro" id="IPR029044">
    <property type="entry name" value="Nucleotide-diphossugar_trans"/>
</dbReference>
<gene>
    <name evidence="2" type="ORF">O9H85_18810</name>
</gene>
<dbReference type="Pfam" id="PF13712">
    <property type="entry name" value="Glyco_tranf_2_5"/>
    <property type="match status" value="1"/>
</dbReference>
<dbReference type="Gene3D" id="3.90.550.10">
    <property type="entry name" value="Spore Coat Polysaccharide Biosynthesis Protein SpsA, Chain A"/>
    <property type="match status" value="1"/>
</dbReference>
<dbReference type="SUPFAM" id="SSF53756">
    <property type="entry name" value="UDP-Glycosyltransferase/glycogen phosphorylase"/>
    <property type="match status" value="1"/>
</dbReference>
<accession>A0ABT4QCN3</accession>
<evidence type="ECO:0000259" key="1">
    <source>
        <dbReference type="Pfam" id="PF13712"/>
    </source>
</evidence>
<keyword evidence="3" id="KW-1185">Reference proteome</keyword>
<evidence type="ECO:0000313" key="2">
    <source>
        <dbReference type="EMBL" id="MCZ8514435.1"/>
    </source>
</evidence>
<evidence type="ECO:0000313" key="3">
    <source>
        <dbReference type="Proteomes" id="UP001527882"/>
    </source>
</evidence>
<sequence>MNNNKIIFIFCVNDEKKYTKSAAYIQSLDLPEGMELDVLSVTGAESMTSGYNYAMNASDAKYKVYLHQDVFIINKHFIYDVLALFRAHPKLGLLGMAGAAHLPVNGVWWESRNKFGKIYGSLTGNIELLSFQEVESDYRQVVAVDGFLMVTQYDIPWREDIFQGWHFYDLSQSMEFIKAGYEVGIPPQEQPWCIHDSGITDNMDGFEENRHIFLREYSAVYPIAEPNPPQFSKTDHQNILQSISTNHRLFQLLLEQMKKYYIDKQFAEAVSVAQIAADFASGNHCGIFTCPEMENLLIEIGNSTIRRRKPDKVTSGKVLHILTQAYDTGGHTRLAWRWIERDTERKPVVVLTHQHNLPIPQPLTESVKARGGVIHKFHVNASTLMQHAQMLYDIAAEADYVVCHIHPWDVIPVLAFGNSGEIPIIFVNHADHMFFIGASSCNVVVNLRKSAELFCIERRGIEKMQSKILPIPLDGLSRQYSPQEAKKKLGLPEQEILLLSVAAGHKYSPVAKIHFIETLLPLMIKHPNTRLLIIGTRSIDRLQDAQALTNGRIQVIDLRPDVSLYRQAADIYLDSFPFCSNTSLLESASYGIPVISYAPAIFNGAVLYGDHPSIENHMFLATNIEEYKNMVENLIINNFDCRATLGKQLQDKVAQVHVDRTYWHECLEQVYQSAEAIKPHSLHEHDYKEPQDIDILLTALHEKGGLAKGLFFSICHQLNFLNNPSMFSFLLDLVKANMVNRDIYIWGFRDTVMQNLLTVLNYVETNGARFNGFIDDDPSLYNKAIFGLPIYPPDILNGTAYEHKKPFVFIFSMNWTLTREYLSKSGFSEVFDYCINFSIN</sequence>
<proteinExistence type="predicted"/>
<organism evidence="2 3">
    <name type="scientific">Paenibacillus gyeongsangnamensis</name>
    <dbReference type="NCBI Taxonomy" id="3388067"/>
    <lineage>
        <taxon>Bacteria</taxon>
        <taxon>Bacillati</taxon>
        <taxon>Bacillota</taxon>
        <taxon>Bacilli</taxon>
        <taxon>Bacillales</taxon>
        <taxon>Paenibacillaceae</taxon>
        <taxon>Paenibacillus</taxon>
    </lineage>
</organism>
<reference evidence="2 3" key="1">
    <citation type="submission" date="2022-12" db="EMBL/GenBank/DDBJ databases">
        <title>Draft genome sequence of Paenibacillus sp. dW9.</title>
        <authorList>
            <person name="Choi E.-W."/>
            <person name="Kim D.-U."/>
        </authorList>
    </citation>
    <scope>NUCLEOTIDE SEQUENCE [LARGE SCALE GENOMIC DNA]</scope>
    <source>
        <strain evidence="3">dW9</strain>
    </source>
</reference>
<dbReference type="EMBL" id="JAQAGZ010000012">
    <property type="protein sequence ID" value="MCZ8514435.1"/>
    <property type="molecule type" value="Genomic_DNA"/>
</dbReference>
<name>A0ABT4QCN3_9BACL</name>
<dbReference type="Gene3D" id="3.40.50.2000">
    <property type="entry name" value="Glycogen Phosphorylase B"/>
    <property type="match status" value="1"/>
</dbReference>
<protein>
    <submittedName>
        <fullName evidence="2">Glycosyltransferase</fullName>
    </submittedName>
</protein>
<dbReference type="RefSeq" id="WP_269882963.1">
    <property type="nucleotide sequence ID" value="NZ_JAQAGZ010000012.1"/>
</dbReference>
<dbReference type="InterPro" id="IPR059123">
    <property type="entry name" value="StrF_dom"/>
</dbReference>